<dbReference type="RefSeq" id="WP_225979871.1">
    <property type="nucleotide sequence ID" value="NZ_CP042431.1"/>
</dbReference>
<dbReference type="Pfam" id="PF18942">
    <property type="entry name" value="DUF5689"/>
    <property type="match status" value="1"/>
</dbReference>
<name>A0A4Q7N4L7_9BACT</name>
<dbReference type="AlphaFoldDB" id="A0A4Q7N4L7"/>
<gene>
    <name evidence="2" type="ORF">EV199_1824</name>
</gene>
<keyword evidence="3" id="KW-1185">Reference proteome</keyword>
<evidence type="ECO:0000313" key="3">
    <source>
        <dbReference type="Proteomes" id="UP000293874"/>
    </source>
</evidence>
<reference evidence="2 3" key="1">
    <citation type="submission" date="2019-02" db="EMBL/GenBank/DDBJ databases">
        <title>Genomic Encyclopedia of Type Strains, Phase IV (KMG-IV): sequencing the most valuable type-strain genomes for metagenomic binning, comparative biology and taxonomic classification.</title>
        <authorList>
            <person name="Goeker M."/>
        </authorList>
    </citation>
    <scope>NUCLEOTIDE SEQUENCE [LARGE SCALE GENOMIC DNA]</scope>
    <source>
        <strain evidence="2 3">DSM 18116</strain>
    </source>
</reference>
<dbReference type="InterPro" id="IPR043744">
    <property type="entry name" value="DUF5689"/>
</dbReference>
<dbReference type="Proteomes" id="UP000293874">
    <property type="component" value="Unassembled WGS sequence"/>
</dbReference>
<organism evidence="2 3">
    <name type="scientific">Pseudobacter ginsenosidimutans</name>
    <dbReference type="NCBI Taxonomy" id="661488"/>
    <lineage>
        <taxon>Bacteria</taxon>
        <taxon>Pseudomonadati</taxon>
        <taxon>Bacteroidota</taxon>
        <taxon>Chitinophagia</taxon>
        <taxon>Chitinophagales</taxon>
        <taxon>Chitinophagaceae</taxon>
        <taxon>Pseudobacter</taxon>
    </lineage>
</organism>
<evidence type="ECO:0000313" key="2">
    <source>
        <dbReference type="EMBL" id="RZS75948.1"/>
    </source>
</evidence>
<sequence length="543" mass="58195">MKCFLYIFSIAISITIIGSCNKETYENYPGGVPFEIVSVLDIRPIYKGKDVALTKETVYGATKIAVVVISEHETGNLPEGLLIVQDSRRLATLRGISIELGAAAEKYHPGDSLVIDINSGMLTRKNGILTITGLTESHIHPAGKGVVDINAVTVAQLQANPNNYESSLCIVNKSSFNPAPLPGEVISGSKKINDGFGDLDLYTDPAVDYANNTPFSLAAYVGIPFMTSEDKVTLRTRNGDDIVNMGSSVQDLLISGFQSDPKGGDGGQEYVQMLATKDIDFAATPYCIVFCVNSGGASSATLLDAGWATGGQRTIKYDINTGSVQKGQFFYFGFQGKKINGSAGTYAFPASTNWYQKTYLTSGNNAVTGSTLPNLGDGGLVHTSEFGTSGPFPNNGNSCGLAIFKGTTITETSVPEDVLFIATGGSAAIFDPAKDPILGYRICNNDWYSMYSVSIDPNTYKPVIVPYLHYRSAGNTNNMPYPINEKYPVAPTDAGLYNMMGGVYNITLGRWTTARKQVVVELVQTAATIDTLEKHISVTKLVE</sequence>
<dbReference type="EMBL" id="SGXA01000001">
    <property type="protein sequence ID" value="RZS75948.1"/>
    <property type="molecule type" value="Genomic_DNA"/>
</dbReference>
<protein>
    <recommendedName>
        <fullName evidence="1">DUF5689 domain-containing protein</fullName>
    </recommendedName>
</protein>
<comment type="caution">
    <text evidence="2">The sequence shown here is derived from an EMBL/GenBank/DDBJ whole genome shotgun (WGS) entry which is preliminary data.</text>
</comment>
<accession>A0A4Q7N4L7</accession>
<dbReference type="PROSITE" id="PS51257">
    <property type="entry name" value="PROKAR_LIPOPROTEIN"/>
    <property type="match status" value="1"/>
</dbReference>
<proteinExistence type="predicted"/>
<evidence type="ECO:0000259" key="1">
    <source>
        <dbReference type="Pfam" id="PF18942"/>
    </source>
</evidence>
<feature type="domain" description="DUF5689" evidence="1">
    <location>
        <begin position="38"/>
        <end position="213"/>
    </location>
</feature>